<evidence type="ECO:0000313" key="4">
    <source>
        <dbReference type="EMBL" id="PTL40029.1"/>
    </source>
</evidence>
<dbReference type="InterPro" id="IPR015421">
    <property type="entry name" value="PyrdxlP-dep_Trfase_major"/>
</dbReference>
<organism evidence="4 5">
    <name type="scientific">Alkalicoccus saliphilus</name>
    <dbReference type="NCBI Taxonomy" id="200989"/>
    <lineage>
        <taxon>Bacteria</taxon>
        <taxon>Bacillati</taxon>
        <taxon>Bacillota</taxon>
        <taxon>Bacilli</taxon>
        <taxon>Bacillales</taxon>
        <taxon>Bacillaceae</taxon>
        <taxon>Alkalicoccus</taxon>
    </lineage>
</organism>
<feature type="domain" description="Aminotransferase class I/classII large" evidence="3">
    <location>
        <begin position="63"/>
        <end position="388"/>
    </location>
</feature>
<comment type="cofactor">
    <cofactor evidence="1">
        <name>pyridoxal 5'-phosphate</name>
        <dbReference type="ChEBI" id="CHEBI:597326"/>
    </cofactor>
</comment>
<dbReference type="Gene3D" id="3.40.640.10">
    <property type="entry name" value="Type I PLP-dependent aspartate aminotransferase-like (Major domain)"/>
    <property type="match status" value="1"/>
</dbReference>
<dbReference type="Pfam" id="PF00155">
    <property type="entry name" value="Aminotran_1_2"/>
    <property type="match status" value="1"/>
</dbReference>
<evidence type="ECO:0000313" key="5">
    <source>
        <dbReference type="Proteomes" id="UP000240509"/>
    </source>
</evidence>
<dbReference type="SUPFAM" id="SSF53383">
    <property type="entry name" value="PLP-dependent transferases"/>
    <property type="match status" value="1"/>
</dbReference>
<dbReference type="EMBL" id="PZJJ01000003">
    <property type="protein sequence ID" value="PTL40029.1"/>
    <property type="molecule type" value="Genomic_DNA"/>
</dbReference>
<dbReference type="InterPro" id="IPR015424">
    <property type="entry name" value="PyrdxlP-dep_Trfase"/>
</dbReference>
<dbReference type="GO" id="GO:0030170">
    <property type="term" value="F:pyridoxal phosphate binding"/>
    <property type="evidence" value="ECO:0007669"/>
    <property type="project" value="InterPro"/>
</dbReference>
<name>A0A2T4U9F5_9BACI</name>
<sequence length="394" mass="45111">MVDSRRLGRPVCRQKLNIKTISAASCTKQKLSYSGRRNHMKWPDHGGQPHKLRSDLQIEFSGMLDFSANINPLGPPGWLLKKAEEALKNMSVYPDPEYPEAVRSVSEAEGVENGQVLITNGGAEAVYLAARLVSGGTALLIEPSFKEYSRACRHYNIRMEYIPYRADFTFPYEETKEKLSEVDALFICRPHNPSGTVIPYEMICRLAEDTARHNVRLFIDEAFIDFLPAEKKLTGLIQKYSHIVLLRSLTKIFSVPGLRSGYLIGGKNDTAFLKKEQIAWSVNTVSAALIPPMMQDEDFVSRTVLWLHQEIKWIESRLDHDRWHMSRTHTNFYLLSDRRMEDQEPLIHFLLKEGIAVRHTYNFSGIDGKAVRAAVRSRSENEKLMKALEKWEGR</sequence>
<comment type="caution">
    <text evidence="4">The sequence shown here is derived from an EMBL/GenBank/DDBJ whole genome shotgun (WGS) entry which is preliminary data.</text>
</comment>
<dbReference type="InterPro" id="IPR004839">
    <property type="entry name" value="Aminotransferase_I/II_large"/>
</dbReference>
<dbReference type="CDD" id="cd00609">
    <property type="entry name" value="AAT_like"/>
    <property type="match status" value="1"/>
</dbReference>
<proteinExistence type="predicted"/>
<gene>
    <name evidence="4" type="ORF">C6Y45_03405</name>
</gene>
<reference evidence="4 5" key="1">
    <citation type="submission" date="2018-03" db="EMBL/GenBank/DDBJ databases">
        <title>Alkalicoccus saliphilus sp. nov., isolated from a mineral pool.</title>
        <authorList>
            <person name="Zhao B."/>
        </authorList>
    </citation>
    <scope>NUCLEOTIDE SEQUENCE [LARGE SCALE GENOMIC DNA]</scope>
    <source>
        <strain evidence="4 5">6AG</strain>
    </source>
</reference>
<keyword evidence="5" id="KW-1185">Reference proteome</keyword>
<dbReference type="PANTHER" id="PTHR42885">
    <property type="entry name" value="HISTIDINOL-PHOSPHATE AMINOTRANSFERASE-RELATED"/>
    <property type="match status" value="1"/>
</dbReference>
<evidence type="ECO:0000256" key="2">
    <source>
        <dbReference type="ARBA" id="ARBA00022898"/>
    </source>
</evidence>
<dbReference type="PANTHER" id="PTHR42885:SF1">
    <property type="entry name" value="THREONINE-PHOSPHATE DECARBOXYLASE"/>
    <property type="match status" value="1"/>
</dbReference>
<dbReference type="InterPro" id="IPR015422">
    <property type="entry name" value="PyrdxlP-dep_Trfase_small"/>
</dbReference>
<evidence type="ECO:0000259" key="3">
    <source>
        <dbReference type="Pfam" id="PF00155"/>
    </source>
</evidence>
<dbReference type="GO" id="GO:0003824">
    <property type="term" value="F:catalytic activity"/>
    <property type="evidence" value="ECO:0007669"/>
    <property type="project" value="UniProtKB-ARBA"/>
</dbReference>
<dbReference type="Proteomes" id="UP000240509">
    <property type="component" value="Unassembled WGS sequence"/>
</dbReference>
<protein>
    <submittedName>
        <fullName evidence="4">Threonine-phosphate decarboxylase</fullName>
    </submittedName>
</protein>
<keyword evidence="2" id="KW-0663">Pyridoxal phosphate</keyword>
<dbReference type="Gene3D" id="3.90.1150.10">
    <property type="entry name" value="Aspartate Aminotransferase, domain 1"/>
    <property type="match status" value="1"/>
</dbReference>
<accession>A0A2T4U9F5</accession>
<dbReference type="AlphaFoldDB" id="A0A2T4U9F5"/>
<evidence type="ECO:0000256" key="1">
    <source>
        <dbReference type="ARBA" id="ARBA00001933"/>
    </source>
</evidence>